<dbReference type="GO" id="GO:0005886">
    <property type="term" value="C:plasma membrane"/>
    <property type="evidence" value="ECO:0007669"/>
    <property type="project" value="TreeGrafter"/>
</dbReference>
<evidence type="ECO:0000256" key="5">
    <source>
        <dbReference type="ARBA" id="ARBA00023054"/>
    </source>
</evidence>
<evidence type="ECO:0000256" key="4">
    <source>
        <dbReference type="ARBA" id="ARBA00022949"/>
    </source>
</evidence>
<dbReference type="OrthoDB" id="5974715at2759"/>
<dbReference type="InterPro" id="IPR051747">
    <property type="entry name" value="Angiomotin-like"/>
</dbReference>
<evidence type="ECO:0000313" key="8">
    <source>
        <dbReference type="EMBL" id="VVC41110.1"/>
    </source>
</evidence>
<evidence type="ECO:0000313" key="9">
    <source>
        <dbReference type="Proteomes" id="UP000325440"/>
    </source>
</evidence>
<accession>A0A5E4NF12</accession>
<evidence type="ECO:0000256" key="1">
    <source>
        <dbReference type="ARBA" id="ARBA00004282"/>
    </source>
</evidence>
<evidence type="ECO:0000256" key="2">
    <source>
        <dbReference type="ARBA" id="ARBA00010300"/>
    </source>
</evidence>
<evidence type="ECO:0000256" key="6">
    <source>
        <dbReference type="SAM" id="MobiDB-lite"/>
    </source>
</evidence>
<feature type="compositionally biased region" description="Basic and acidic residues" evidence="6">
    <location>
        <begin position="764"/>
        <end position="789"/>
    </location>
</feature>
<reference evidence="8 9" key="1">
    <citation type="submission" date="2019-08" db="EMBL/GenBank/DDBJ databases">
        <authorList>
            <person name="Alioto T."/>
            <person name="Alioto T."/>
            <person name="Gomez Garrido J."/>
        </authorList>
    </citation>
    <scope>NUCLEOTIDE SEQUENCE [LARGE SCALE GENOMIC DNA]</scope>
</reference>
<feature type="compositionally biased region" description="Basic and acidic residues" evidence="6">
    <location>
        <begin position="900"/>
        <end position="914"/>
    </location>
</feature>
<keyword evidence="9" id="KW-1185">Reference proteome</keyword>
<keyword evidence="5" id="KW-0175">Coiled coil</keyword>
<dbReference type="PANTHER" id="PTHR14826:SF14">
    <property type="entry name" value="ANGIOMOTIN_C DOMAIN-CONTAINING PROTEIN"/>
    <property type="match status" value="1"/>
</dbReference>
<dbReference type="InterPro" id="IPR024646">
    <property type="entry name" value="Angiomotin_C"/>
</dbReference>
<keyword evidence="3" id="KW-0597">Phosphoprotein</keyword>
<name>A0A5E4NF12_9HEMI</name>
<feature type="compositionally biased region" description="Low complexity" evidence="6">
    <location>
        <begin position="860"/>
        <end position="871"/>
    </location>
</feature>
<dbReference type="Pfam" id="PF12240">
    <property type="entry name" value="Angiomotin_C"/>
    <property type="match status" value="1"/>
</dbReference>
<feature type="region of interest" description="Disordered" evidence="6">
    <location>
        <begin position="948"/>
        <end position="988"/>
    </location>
</feature>
<dbReference type="AlphaFoldDB" id="A0A5E4NF12"/>
<evidence type="ECO:0000256" key="3">
    <source>
        <dbReference type="ARBA" id="ARBA00022553"/>
    </source>
</evidence>
<protein>
    <submittedName>
        <fullName evidence="8">Angiomotin, C-terminal,Angiomotin</fullName>
    </submittedName>
</protein>
<dbReference type="GO" id="GO:0030036">
    <property type="term" value="P:actin cytoskeleton organization"/>
    <property type="evidence" value="ECO:0007669"/>
    <property type="project" value="TreeGrafter"/>
</dbReference>
<dbReference type="EMBL" id="CABPRJ010001912">
    <property type="protein sequence ID" value="VVC41110.1"/>
    <property type="molecule type" value="Genomic_DNA"/>
</dbReference>
<feature type="domain" description="Angiomotin C-terminal" evidence="7">
    <location>
        <begin position="420"/>
        <end position="596"/>
    </location>
</feature>
<evidence type="ECO:0000259" key="7">
    <source>
        <dbReference type="Pfam" id="PF12240"/>
    </source>
</evidence>
<keyword evidence="4" id="KW-0965">Cell junction</keyword>
<dbReference type="InterPro" id="IPR009114">
    <property type="entry name" value="Angiomotin"/>
</dbReference>
<feature type="region of interest" description="Disordered" evidence="6">
    <location>
        <begin position="454"/>
        <end position="482"/>
    </location>
</feature>
<dbReference type="GO" id="GO:0031410">
    <property type="term" value="C:cytoplasmic vesicle"/>
    <property type="evidence" value="ECO:0007669"/>
    <property type="project" value="TreeGrafter"/>
</dbReference>
<feature type="compositionally biased region" description="Polar residues" evidence="6">
    <location>
        <begin position="790"/>
        <end position="809"/>
    </location>
</feature>
<proteinExistence type="inferred from homology"/>
<comment type="subcellular location">
    <subcellularLocation>
        <location evidence="1">Cell junction</location>
    </subcellularLocation>
</comment>
<dbReference type="PRINTS" id="PR01807">
    <property type="entry name" value="ANGIOMOTIN"/>
</dbReference>
<dbReference type="GO" id="GO:0005923">
    <property type="term" value="C:bicellular tight junction"/>
    <property type="evidence" value="ECO:0007669"/>
    <property type="project" value="TreeGrafter"/>
</dbReference>
<dbReference type="GO" id="GO:0030334">
    <property type="term" value="P:regulation of cell migration"/>
    <property type="evidence" value="ECO:0007669"/>
    <property type="project" value="TreeGrafter"/>
</dbReference>
<feature type="region of interest" description="Disordered" evidence="6">
    <location>
        <begin position="728"/>
        <end position="914"/>
    </location>
</feature>
<organism evidence="8 9">
    <name type="scientific">Cinara cedri</name>
    <dbReference type="NCBI Taxonomy" id="506608"/>
    <lineage>
        <taxon>Eukaryota</taxon>
        <taxon>Metazoa</taxon>
        <taxon>Ecdysozoa</taxon>
        <taxon>Arthropoda</taxon>
        <taxon>Hexapoda</taxon>
        <taxon>Insecta</taxon>
        <taxon>Pterygota</taxon>
        <taxon>Neoptera</taxon>
        <taxon>Paraneoptera</taxon>
        <taxon>Hemiptera</taxon>
        <taxon>Sternorrhyncha</taxon>
        <taxon>Aphidomorpha</taxon>
        <taxon>Aphidoidea</taxon>
        <taxon>Aphididae</taxon>
        <taxon>Lachninae</taxon>
        <taxon>Cinara</taxon>
    </lineage>
</organism>
<dbReference type="PANTHER" id="PTHR14826">
    <property type="entry name" value="ANGIOMOTIN"/>
    <property type="match status" value="1"/>
</dbReference>
<gene>
    <name evidence="8" type="ORF">CINCED_3A011308</name>
</gene>
<dbReference type="Proteomes" id="UP000325440">
    <property type="component" value="Unassembled WGS sequence"/>
</dbReference>
<sequence length="988" mass="112389">MSNTGLNMNDQKRIIFCFILLNRYKIVAVKNRSERAKRLTTPCARYFVSTYLSPRNKPIAYRSYSTKTQSAKVLSSEYSGSESESFDDINDGHRSAIRQEPQGQETHKDFSLSTPSAYDTLIIHNDVGPRFSTGIPKYRYGNREEIKNQCQKNGGRQNDMGVREITNIPDDYLSQSHVLKHLAKEVKVDPSKRDTNLSRWHDTDKNTWLPEYRPVPIRNLVKSKSQPNLGTGLLKIERCETDPMRHTLGNTRKDQKMLSIVDCLMMENKSLKIELESCHQKVAKSYRLEQEVSKVYRSHQELVESSERRERLERTARLKLQAEVRRLQEQNRALRDQSLASSNIVDSNQMVKRETLIAQLITQSKELLAAKDRQEIELAAQRATLEEQRTHIDILDTALTNAQSNVVRLEEECRKKQVHVERVAQLQRALSSLQLASDRREQTERKLRLQLERELRNERARNNNASQDGSTDNEPGESLPDLKRMLREKDEKIMRLEGEVAKWEQRYLEESELRQAAIDAASIPKDAKIAALEKTGQESEKLIAEARSDKLKQMEEVHAAQKKLSELESRMKELESRLAERDAMIRVLQKKHSFEKDVSGSYPSICLGHHTPHSSLNTTDLTSDDLGFGSNNSYTSSVDSTYHHHHGNKYSSANQSFDHKSLDDQLKELDSQLLNKRGLCCFPGFSHTGSLSRKAKTPQPLLEGVTGNFLGHRADDIMLLEKQGLCSQAQRQTQESRCGSLPPSSLPRPKRHRKSSGKVGEYGRLSDSDVKSKEVKKLGEYNHFNDSRKNSLNSLDTSSDASTAPNTPTECPPTVKFEPLERSLRQSPLPPDGRYRRSRRESDDITSRESSCTGPRESPSRSSVNQESRSSITRESPPRAMMVGPRDSPGKSILDPPRVMARESPGRSFYKDSQRSFIPSPRKIDFGSLCTPDSNKMTNVESKLRIFSPGGVQGRRGSLQRDGIYKGDSNNKNGVRSLPTPNKYRIQF</sequence>
<comment type="similarity">
    <text evidence="2">Belongs to the angiomotin family.</text>
</comment>